<comment type="caution">
    <text evidence="1">The sequence shown here is derived from an EMBL/GenBank/DDBJ whole genome shotgun (WGS) entry which is preliminary data.</text>
</comment>
<proteinExistence type="predicted"/>
<accession>A0A0F9PAW3</accession>
<reference evidence="1" key="1">
    <citation type="journal article" date="2015" name="Nature">
        <title>Complex archaea that bridge the gap between prokaryotes and eukaryotes.</title>
        <authorList>
            <person name="Spang A."/>
            <person name="Saw J.H."/>
            <person name="Jorgensen S.L."/>
            <person name="Zaremba-Niedzwiedzka K."/>
            <person name="Martijn J."/>
            <person name="Lind A.E."/>
            <person name="van Eijk R."/>
            <person name="Schleper C."/>
            <person name="Guy L."/>
            <person name="Ettema T.J."/>
        </authorList>
    </citation>
    <scope>NUCLEOTIDE SEQUENCE</scope>
</reference>
<evidence type="ECO:0000313" key="1">
    <source>
        <dbReference type="EMBL" id="KKM90507.1"/>
    </source>
</evidence>
<sequence>AIQQVHRGHIVIAAAILQTRFHYDEHQMKLVGNGGVLLVDELLDRADDLEPELQDLLVKFAAYMGQGIR</sequence>
<gene>
    <name evidence="1" type="ORF">LCGC14_1237870</name>
</gene>
<dbReference type="EMBL" id="LAZR01006662">
    <property type="protein sequence ID" value="KKM90507.1"/>
    <property type="molecule type" value="Genomic_DNA"/>
</dbReference>
<feature type="non-terminal residue" evidence="1">
    <location>
        <position position="1"/>
    </location>
</feature>
<organism evidence="1">
    <name type="scientific">marine sediment metagenome</name>
    <dbReference type="NCBI Taxonomy" id="412755"/>
    <lineage>
        <taxon>unclassified sequences</taxon>
        <taxon>metagenomes</taxon>
        <taxon>ecological metagenomes</taxon>
    </lineage>
</organism>
<dbReference type="AlphaFoldDB" id="A0A0F9PAW3"/>
<protein>
    <submittedName>
        <fullName evidence="1">Uncharacterized protein</fullName>
    </submittedName>
</protein>
<name>A0A0F9PAW3_9ZZZZ</name>